<dbReference type="OrthoDB" id="9784378at2"/>
<keyword evidence="2" id="KW-0378">Hydrolase</keyword>
<name>C5BTK4_TERTT</name>
<sequence>MRPFRLLQITDCHLGSVPGEKLLGMDTDQSLHDVLQLIQANEAPDLILATGDISNDGGVASYERFIQLIERYFPNTPLAWLPGNHDDPTNMDQVARLPIEAHCVRGGWNMIFLDSRIPMEVGGDLEDYELDRLERLLSAYPRLPAAIFLHHQPIPVGSEWLDTYVVRSNKPFFKILDKYPNVKTVCWGHVHQQFDAERKGVKLLATPSTCVQFLPRSSDFGVDRVMPGYRRFELHANGELTTQVCRIKDKVYQIDFASTGY</sequence>
<evidence type="ECO:0000313" key="7">
    <source>
        <dbReference type="Proteomes" id="UP000009080"/>
    </source>
</evidence>
<dbReference type="InterPro" id="IPR029052">
    <property type="entry name" value="Metallo-depent_PP-like"/>
</dbReference>
<evidence type="ECO:0000256" key="1">
    <source>
        <dbReference type="ARBA" id="ARBA00022723"/>
    </source>
</evidence>
<evidence type="ECO:0000256" key="3">
    <source>
        <dbReference type="ARBA" id="ARBA00023004"/>
    </source>
</evidence>
<evidence type="ECO:0000259" key="5">
    <source>
        <dbReference type="Pfam" id="PF00149"/>
    </source>
</evidence>
<accession>C5BTK4</accession>
<dbReference type="InterPro" id="IPR050884">
    <property type="entry name" value="CNP_phosphodiesterase-III"/>
</dbReference>
<keyword evidence="1" id="KW-0479">Metal-binding</keyword>
<dbReference type="KEGG" id="ttu:TERTU_3921"/>
<keyword evidence="7" id="KW-1185">Reference proteome</keyword>
<reference evidence="6 7" key="1">
    <citation type="journal article" date="2009" name="PLoS ONE">
        <title>The complete genome of Teredinibacter turnerae T7901: an intracellular endosymbiont of marine wood-boring bivalves (shipworms).</title>
        <authorList>
            <person name="Yang J.C."/>
            <person name="Madupu R."/>
            <person name="Durkin A.S."/>
            <person name="Ekborg N.A."/>
            <person name="Pedamallu C.S."/>
            <person name="Hostetler J.B."/>
            <person name="Radune D."/>
            <person name="Toms B.S."/>
            <person name="Henrissat B."/>
            <person name="Coutinho P.M."/>
            <person name="Schwarz S."/>
            <person name="Field L."/>
            <person name="Trindade-Silva A.E."/>
            <person name="Soares C.A.G."/>
            <person name="Elshahawi S."/>
            <person name="Hanora A."/>
            <person name="Schmidt E.W."/>
            <person name="Haygood M.G."/>
            <person name="Posfai J."/>
            <person name="Benner J."/>
            <person name="Madinger C."/>
            <person name="Nove J."/>
            <person name="Anton B."/>
            <person name="Chaudhary K."/>
            <person name="Foster J."/>
            <person name="Holman A."/>
            <person name="Kumar S."/>
            <person name="Lessard P.A."/>
            <person name="Luyten Y.A."/>
            <person name="Slatko B."/>
            <person name="Wood N."/>
            <person name="Wu B."/>
            <person name="Teplitski M."/>
            <person name="Mougous J.D."/>
            <person name="Ward N."/>
            <person name="Eisen J.A."/>
            <person name="Badger J.H."/>
            <person name="Distel D.L."/>
        </authorList>
    </citation>
    <scope>NUCLEOTIDE SEQUENCE [LARGE SCALE GENOMIC DNA]</scope>
    <source>
        <strain evidence="7">ATCC 39867 / T7901</strain>
    </source>
</reference>
<dbReference type="SUPFAM" id="SSF56300">
    <property type="entry name" value="Metallo-dependent phosphatases"/>
    <property type="match status" value="1"/>
</dbReference>
<keyword evidence="3" id="KW-0408">Iron</keyword>
<comment type="similarity">
    <text evidence="4">Belongs to the cyclic nucleotide phosphodiesterase class-III family.</text>
</comment>
<dbReference type="InterPro" id="IPR004843">
    <property type="entry name" value="Calcineurin-like_PHP"/>
</dbReference>
<evidence type="ECO:0000256" key="4">
    <source>
        <dbReference type="ARBA" id="ARBA00025742"/>
    </source>
</evidence>
<dbReference type="EMBL" id="CP001614">
    <property type="protein sequence ID" value="ACR12768.1"/>
    <property type="molecule type" value="Genomic_DNA"/>
</dbReference>
<proteinExistence type="inferred from homology"/>
<organism evidence="6 7">
    <name type="scientific">Teredinibacter turnerae (strain ATCC 39867 / T7901)</name>
    <dbReference type="NCBI Taxonomy" id="377629"/>
    <lineage>
        <taxon>Bacteria</taxon>
        <taxon>Pseudomonadati</taxon>
        <taxon>Pseudomonadota</taxon>
        <taxon>Gammaproteobacteria</taxon>
        <taxon>Cellvibrionales</taxon>
        <taxon>Cellvibrionaceae</taxon>
        <taxon>Teredinibacter</taxon>
    </lineage>
</organism>
<dbReference type="STRING" id="377629.TERTU_3921"/>
<dbReference type="GO" id="GO:0046872">
    <property type="term" value="F:metal ion binding"/>
    <property type="evidence" value="ECO:0007669"/>
    <property type="project" value="UniProtKB-KW"/>
</dbReference>
<dbReference type="GO" id="GO:0004112">
    <property type="term" value="F:cyclic-nucleotide phosphodiesterase activity"/>
    <property type="evidence" value="ECO:0007669"/>
    <property type="project" value="InterPro"/>
</dbReference>
<dbReference type="Pfam" id="PF00149">
    <property type="entry name" value="Metallophos"/>
    <property type="match status" value="1"/>
</dbReference>
<dbReference type="Proteomes" id="UP000009080">
    <property type="component" value="Chromosome"/>
</dbReference>
<dbReference type="eggNOG" id="COG1409">
    <property type="taxonomic scope" value="Bacteria"/>
</dbReference>
<dbReference type="AlphaFoldDB" id="C5BTK4"/>
<dbReference type="InterPro" id="IPR026575">
    <property type="entry name" value="GpdQ/CpdA-like"/>
</dbReference>
<dbReference type="NCBIfam" id="NF008359">
    <property type="entry name" value="PRK11148.1"/>
    <property type="match status" value="1"/>
</dbReference>
<protein>
    <submittedName>
        <fullName evidence="6">Icc protein</fullName>
    </submittedName>
</protein>
<gene>
    <name evidence="6" type="ordered locus">TERTU_3921</name>
</gene>
<dbReference type="Gene3D" id="3.60.21.10">
    <property type="match status" value="1"/>
</dbReference>
<evidence type="ECO:0000256" key="2">
    <source>
        <dbReference type="ARBA" id="ARBA00022801"/>
    </source>
</evidence>
<feature type="domain" description="Calcineurin-like phosphoesterase" evidence="5">
    <location>
        <begin position="4"/>
        <end position="192"/>
    </location>
</feature>
<dbReference type="PANTHER" id="PTHR42988:SF2">
    <property type="entry name" value="CYCLIC NUCLEOTIDE PHOSPHODIESTERASE CBUA0032-RELATED"/>
    <property type="match status" value="1"/>
</dbReference>
<dbReference type="HOGENOM" id="CLU_070320_0_0_6"/>
<dbReference type="PANTHER" id="PTHR42988">
    <property type="entry name" value="PHOSPHOHYDROLASE"/>
    <property type="match status" value="1"/>
</dbReference>
<dbReference type="RefSeq" id="WP_015818880.1">
    <property type="nucleotide sequence ID" value="NC_012997.1"/>
</dbReference>
<evidence type="ECO:0000313" key="6">
    <source>
        <dbReference type="EMBL" id="ACR12768.1"/>
    </source>
</evidence>
<dbReference type="CDD" id="cd07402">
    <property type="entry name" value="MPP_GpdQ"/>
    <property type="match status" value="1"/>
</dbReference>